<dbReference type="Gene3D" id="3.30.1330.60">
    <property type="entry name" value="OmpA-like domain"/>
    <property type="match status" value="1"/>
</dbReference>
<dbReference type="InterPro" id="IPR008023">
    <property type="entry name" value="DUF748"/>
</dbReference>
<dbReference type="Proteomes" id="UP001596425">
    <property type="component" value="Unassembled WGS sequence"/>
</dbReference>
<keyword evidence="2" id="KW-1185">Reference proteome</keyword>
<evidence type="ECO:0000313" key="1">
    <source>
        <dbReference type="EMBL" id="MFC6633146.1"/>
    </source>
</evidence>
<evidence type="ECO:0000313" key="2">
    <source>
        <dbReference type="Proteomes" id="UP001596425"/>
    </source>
</evidence>
<name>A0ABW1YKV6_9GAMM</name>
<dbReference type="PANTHER" id="PTHR30441">
    <property type="entry name" value="DUF748 DOMAIN-CONTAINING PROTEIN"/>
    <property type="match status" value="1"/>
</dbReference>
<dbReference type="InterPro" id="IPR036737">
    <property type="entry name" value="OmpA-like_sf"/>
</dbReference>
<reference evidence="2" key="1">
    <citation type="journal article" date="2019" name="Int. J. Syst. Evol. Microbiol.">
        <title>The Global Catalogue of Microorganisms (GCM) 10K type strain sequencing project: providing services to taxonomists for standard genome sequencing and annotation.</title>
        <authorList>
            <consortium name="The Broad Institute Genomics Platform"/>
            <consortium name="The Broad Institute Genome Sequencing Center for Infectious Disease"/>
            <person name="Wu L."/>
            <person name="Ma J."/>
        </authorList>
    </citation>
    <scope>NUCLEOTIDE SEQUENCE [LARGE SCALE GENOMIC DNA]</scope>
    <source>
        <strain evidence="2">CGMCC 1.13718</strain>
    </source>
</reference>
<organism evidence="1 2">
    <name type="scientific">Microbulbifer taiwanensis</name>
    <dbReference type="NCBI Taxonomy" id="986746"/>
    <lineage>
        <taxon>Bacteria</taxon>
        <taxon>Pseudomonadati</taxon>
        <taxon>Pseudomonadota</taxon>
        <taxon>Gammaproteobacteria</taxon>
        <taxon>Cellvibrionales</taxon>
        <taxon>Microbulbiferaceae</taxon>
        <taxon>Microbulbifer</taxon>
    </lineage>
</organism>
<dbReference type="RefSeq" id="WP_193189367.1">
    <property type="nucleotide sequence ID" value="NZ_JACZFR010000006.1"/>
</dbReference>
<gene>
    <name evidence="1" type="ORF">ACFQBM_07645</name>
</gene>
<comment type="caution">
    <text evidence="1">The sequence shown here is derived from an EMBL/GenBank/DDBJ whole genome shotgun (WGS) entry which is preliminary data.</text>
</comment>
<accession>A0ABW1YKV6</accession>
<dbReference type="Pfam" id="PF05359">
    <property type="entry name" value="DUF748"/>
    <property type="match status" value="1"/>
</dbReference>
<dbReference type="EMBL" id="JBHSVR010000001">
    <property type="protein sequence ID" value="MFC6633146.1"/>
    <property type="molecule type" value="Genomic_DNA"/>
</dbReference>
<dbReference type="PANTHER" id="PTHR30441:SF8">
    <property type="entry name" value="DUF748 DOMAIN-CONTAINING PROTEIN"/>
    <property type="match status" value="1"/>
</dbReference>
<sequence length="1753" mass="193330">MPTQYASSFDPLRRLLWWLIAVLLLLGVANLAASALLSSQIKSWLEARGLDTEIGHLRVSVPNLRLIARDLRAENAQGRGFHAEELMLDYSWWQLLRGKVRLQRASLDGAYMDLESSAGERGRLWEVGGWALGQGPRRDRDFRLLLDWVRVRNSVLCYRHRPEWPTPSCVGFDQLQSRDFLLGMQRSGDEPLNLTIGTQKLKLRNLLIQERESGAIDTALVKLDLSGGRFVRPGNRITADRVAASMFGSCPPQRWAEALPAFGRLIGHCGTARRLQLEGELLFSFGGGAEVRWHRANGQGIALRHRENRWQNWRAQTLALEDFDYIRAQKKLSWQRAGASAFDYCPGGLRSGDQHFCVRAGTLQLPDPVTVDWSDKFALSAGPGRLQQLQLLDLAGENRDPFTAHQVQLGAIEYSGKTRALEIGGIALESASGCVPGQLWQQPDYCARLAGLHSADPLLLRFAARAQQQPWRFASGPLQLAQFRLQRDGEAQVQLQKLHWQQFNLVGAAGASATPLLLKDFGLQSLSGCLPEGLLPAEWRPLCAELNSLDGRGNFAWAGGDDGYLIAGELRLQRLLLADRLDDDRGLLLQQLHTGEGYLRRNADGDNPWIERDRDSAVVAPVAAAPPVVDESGAEKGLLPEELARRNNDVGDEPAVAPATGAANIDSPNLKLNSASLSRLQGCLPRAWARLLYRANKEPQQMPTCFDLRNLRQHSPLVVAWQGGVDLSAAQLTLERAKADTEAGKTLLDLAGLRLPRARLRFLPLPYRSTFVALPQLSLEAFSACLPPAVESLALQIRCAELQGLRLGKNFQLAVDSRQVSADLSGTLAQRILLTEQGEQYIVDLQKLLTPQLAFHWPRRAGRPTRLRLHNLSAASLHACLPQETEMRAGLPRCISTEELRSVGDSGLALGETLFKAAPVAKPLWRIDGAQVEQLSMTADALELHGLDIRQLLVCGLKKLLPPNASAMGVADCATAELLEFSGVSRIGLSPSAPRIELGALEAEPVELWQEEGGHLPAGLQHLSWQKLRWDGGPLLWTTDIAIQNFRGCTAGPVARIAVGTVEVATTGSAGACFRLRKLSLPGAQRVSLAKPFSTDGSIQLDGLSIDRAGRPPLEIARLQLDRLAFGGVPLASLSGASGCLPADVFGDTRLAPCYRLGEVRLQGVERLATPAGRATVLRGLTIDGVELKQEDYPPALPAQLLQLVSLSADRLHLGAGKIAAQQLQLQGVAGCVPRGYIKRVDHCVAVENIAVDGSYSAGEARLTLAQLQLQKIKLLSGGGRQLVQGDSITVTEFASDRTQLRFLRAETGEFELFDRREGAPEYHRHSVIGRLAGLQVEQFGYDRGARQVEIAGIDALRPRLILTRDREGEFPVLQEVAALTGAERAEKPLTRAADAVTSELSFRYHIRDFNIRHGTFTWVDRQGQYRARLPIRGIYLTVHNLSNLPHHPPSVILFNGRPGGFGEIQLAGTIDYLDTQKWNADLTGYIVDTNLIPATPYMAKLLGYKILQGQLDARLDIQIRENKVKAYADMELEKIKVRRVREDDQLPVESTFIPLNIALYLLKDGQGDVHFGMPVSGDLYDPKFSFSFIFSDLLQRAILEALFSYFTPIGFYTLAKFAWGRFRAVRFDPIVFQPGSAELSATAIGQLQEILTTLRERPDARPGICGIANARDWQALYPNATPGLGGSRPAREAFYRHPPLMLFEEFERLAQERSRQVERFLFDAGITAHELIPCAPDYNGRDFDEPRVEFSN</sequence>
<proteinExistence type="predicted"/>
<dbReference type="InterPro" id="IPR052894">
    <property type="entry name" value="AsmA-related"/>
</dbReference>
<protein>
    <submittedName>
        <fullName evidence="1">DUF748 domain-containing protein</fullName>
    </submittedName>
</protein>